<dbReference type="Pfam" id="PF14905">
    <property type="entry name" value="OMP_b-brl_3"/>
    <property type="match status" value="1"/>
</dbReference>
<organism evidence="6 7">
    <name type="scientific">Taibaiella lutea</name>
    <dbReference type="NCBI Taxonomy" id="2608001"/>
    <lineage>
        <taxon>Bacteria</taxon>
        <taxon>Pseudomonadati</taxon>
        <taxon>Bacteroidota</taxon>
        <taxon>Chitinophagia</taxon>
        <taxon>Chitinophagales</taxon>
        <taxon>Chitinophagaceae</taxon>
        <taxon>Taibaiella</taxon>
    </lineage>
</organism>
<reference evidence="6 7" key="1">
    <citation type="submission" date="2019-09" db="EMBL/GenBank/DDBJ databases">
        <title>Genome sequence and assembly of Taibaiella sp.</title>
        <authorList>
            <person name="Chhetri G."/>
        </authorList>
    </citation>
    <scope>NUCLEOTIDE SEQUENCE [LARGE SCALE GENOMIC DNA]</scope>
    <source>
        <strain evidence="6 7">KVB11</strain>
    </source>
</reference>
<gene>
    <name evidence="6" type="ORF">F0919_00235</name>
</gene>
<evidence type="ECO:0000259" key="5">
    <source>
        <dbReference type="Pfam" id="PF14905"/>
    </source>
</evidence>
<dbReference type="AlphaFoldDB" id="A0A5M6CLX8"/>
<protein>
    <submittedName>
        <fullName evidence="6">TonB-dependent receptor</fullName>
    </submittedName>
</protein>
<dbReference type="EMBL" id="VWSH01000001">
    <property type="protein sequence ID" value="KAA5536134.1"/>
    <property type="molecule type" value="Genomic_DNA"/>
</dbReference>
<dbReference type="GO" id="GO:0009279">
    <property type="term" value="C:cell outer membrane"/>
    <property type="evidence" value="ECO:0007669"/>
    <property type="project" value="UniProtKB-SubCell"/>
</dbReference>
<keyword evidence="2" id="KW-0472">Membrane</keyword>
<dbReference type="InterPro" id="IPR036942">
    <property type="entry name" value="Beta-barrel_TonB_sf"/>
</dbReference>
<comment type="subcellular location">
    <subcellularLocation>
        <location evidence="1">Cell outer membrane</location>
    </subcellularLocation>
</comment>
<accession>A0A5M6CLX8</accession>
<evidence type="ECO:0000256" key="1">
    <source>
        <dbReference type="ARBA" id="ARBA00004442"/>
    </source>
</evidence>
<sequence length="809" mass="91071">MIIRKYLGGLLVLSAITTANAQSSIQGNVALEAATTPAGHCMVALMRMQDSLEMQKEETSENGNFHFDAIADGNYFLQINYPSFYNYTSAIITLKDSTKIALPDIVLHLKTTSLNEVSINALKSGLSFKDGKIILSTANNPLASGSTVIELLKTLPGVILDADNNITVNAKAGVRFMINGVLQQIPEAQMMLLLSNMSTESVASLELIKNPPAKYDAAGTAGLINIVTKQSKIKGYNGSIMTSLGMGKRFGGGANASLNFRSDKLSLFSNISYLRRNPLTDFSMNRTIGTANDLQSIRTTGSDNTQLHSININAELEYELSPKTMMSLNFRTSPGKSSDHFLAETNLHNAPLPYNQTDFTTENVDKYNSPSITLYARHLFDTSGTQVSFTADYTNFRYNESRANENVFYDSNHSESLPDKAYNNLMDLNFQVFTQKLDFTKTLFNTWVLESGLKSSFVQNNSDNNLLRSYPGTDQFYNDPAFSSIYRYKEQIFAGYVNAMKSFGNISLQGGLRAEQTLVNAVNKTNEEKLHRNYFNLFPSMSLAYKQSEKNSFQFTYSYRIDRPAYDQLNPIRLFFSELNYGTGNSNLLPQYSHNLTLDYNYNNLLISSIGLTKYSNSIYRYTYSDEAAGVQIDTIDNLASRTILSYSLTFQKQWGNAFNLQLSGMTAFCNSKGVINQTSIDQHSLMGYLSANSDLLLLQKMRLQLNARYSTPYIDGIQHYSQRGSVDLALQRRFMADKLNVVLGIYDLLYTDYGSIKSNLPNQTYYEYAKNDSRRVRLNITYRFGNMRINRQFNNKQEEENTRIKKVE</sequence>
<keyword evidence="6" id="KW-0675">Receptor</keyword>
<dbReference type="Proteomes" id="UP000323632">
    <property type="component" value="Unassembled WGS sequence"/>
</dbReference>
<feature type="signal peptide" evidence="4">
    <location>
        <begin position="1"/>
        <end position="21"/>
    </location>
</feature>
<feature type="chain" id="PRO_5024439711" evidence="4">
    <location>
        <begin position="22"/>
        <end position="809"/>
    </location>
</feature>
<evidence type="ECO:0000256" key="4">
    <source>
        <dbReference type="SAM" id="SignalP"/>
    </source>
</evidence>
<name>A0A5M6CLX8_9BACT</name>
<evidence type="ECO:0000313" key="6">
    <source>
        <dbReference type="EMBL" id="KAA5536134.1"/>
    </source>
</evidence>
<keyword evidence="4" id="KW-0732">Signal</keyword>
<feature type="domain" description="Outer membrane protein beta-barrel" evidence="5">
    <location>
        <begin position="378"/>
        <end position="783"/>
    </location>
</feature>
<evidence type="ECO:0000313" key="7">
    <source>
        <dbReference type="Proteomes" id="UP000323632"/>
    </source>
</evidence>
<dbReference type="RefSeq" id="WP_150030707.1">
    <property type="nucleotide sequence ID" value="NZ_VWSH01000001.1"/>
</dbReference>
<keyword evidence="3" id="KW-0998">Cell outer membrane</keyword>
<proteinExistence type="predicted"/>
<dbReference type="PANTHER" id="PTHR40980:SF4">
    <property type="entry name" value="TONB-DEPENDENT RECEPTOR-LIKE BETA-BARREL DOMAIN-CONTAINING PROTEIN"/>
    <property type="match status" value="1"/>
</dbReference>
<comment type="caution">
    <text evidence="6">The sequence shown here is derived from an EMBL/GenBank/DDBJ whole genome shotgun (WGS) entry which is preliminary data.</text>
</comment>
<keyword evidence="7" id="KW-1185">Reference proteome</keyword>
<dbReference type="SUPFAM" id="SSF56935">
    <property type="entry name" value="Porins"/>
    <property type="match status" value="1"/>
</dbReference>
<evidence type="ECO:0000256" key="2">
    <source>
        <dbReference type="ARBA" id="ARBA00023136"/>
    </source>
</evidence>
<evidence type="ECO:0000256" key="3">
    <source>
        <dbReference type="ARBA" id="ARBA00023237"/>
    </source>
</evidence>
<dbReference type="SUPFAM" id="SSF49478">
    <property type="entry name" value="Cna protein B-type domain"/>
    <property type="match status" value="1"/>
</dbReference>
<dbReference type="InterPro" id="IPR041700">
    <property type="entry name" value="OMP_b-brl_3"/>
</dbReference>
<dbReference type="Gene3D" id="2.40.170.20">
    <property type="entry name" value="TonB-dependent receptor, beta-barrel domain"/>
    <property type="match status" value="1"/>
</dbReference>
<dbReference type="PANTHER" id="PTHR40980">
    <property type="entry name" value="PLUG DOMAIN-CONTAINING PROTEIN"/>
    <property type="match status" value="1"/>
</dbReference>